<keyword evidence="2" id="KW-1185">Reference proteome</keyword>
<sequence length="80" mass="8971">MLLNTPADLRKHPKDLASFKISPPDGAGNKAAEYRLLQNPEHLPKDTLQRIVCDFRTRGEARGFGNTLFKLVDNDFLYGG</sequence>
<reference evidence="1 2" key="1">
    <citation type="submission" date="2021-06" db="EMBL/GenBank/DDBJ databases">
        <title>Caerostris extrusa draft genome.</title>
        <authorList>
            <person name="Kono N."/>
            <person name="Arakawa K."/>
        </authorList>
    </citation>
    <scope>NUCLEOTIDE SEQUENCE [LARGE SCALE GENOMIC DNA]</scope>
</reference>
<evidence type="ECO:0000313" key="1">
    <source>
        <dbReference type="EMBL" id="GIY92697.1"/>
    </source>
</evidence>
<name>A0AAV4XC57_CAEEX</name>
<protein>
    <submittedName>
        <fullName evidence="1">Uncharacterized protein</fullName>
    </submittedName>
</protein>
<comment type="caution">
    <text evidence="1">The sequence shown here is derived from an EMBL/GenBank/DDBJ whole genome shotgun (WGS) entry which is preliminary data.</text>
</comment>
<evidence type="ECO:0000313" key="2">
    <source>
        <dbReference type="Proteomes" id="UP001054945"/>
    </source>
</evidence>
<gene>
    <name evidence="1" type="ORF">CEXT_245071</name>
</gene>
<dbReference type="EMBL" id="BPLR01017578">
    <property type="protein sequence ID" value="GIY92697.1"/>
    <property type="molecule type" value="Genomic_DNA"/>
</dbReference>
<accession>A0AAV4XC57</accession>
<dbReference type="AlphaFoldDB" id="A0AAV4XC57"/>
<dbReference type="Proteomes" id="UP001054945">
    <property type="component" value="Unassembled WGS sequence"/>
</dbReference>
<proteinExistence type="predicted"/>
<organism evidence="1 2">
    <name type="scientific">Caerostris extrusa</name>
    <name type="common">Bark spider</name>
    <name type="synonym">Caerostris bankana</name>
    <dbReference type="NCBI Taxonomy" id="172846"/>
    <lineage>
        <taxon>Eukaryota</taxon>
        <taxon>Metazoa</taxon>
        <taxon>Ecdysozoa</taxon>
        <taxon>Arthropoda</taxon>
        <taxon>Chelicerata</taxon>
        <taxon>Arachnida</taxon>
        <taxon>Araneae</taxon>
        <taxon>Araneomorphae</taxon>
        <taxon>Entelegynae</taxon>
        <taxon>Araneoidea</taxon>
        <taxon>Araneidae</taxon>
        <taxon>Caerostris</taxon>
    </lineage>
</organism>